<dbReference type="Proteomes" id="UP001631969">
    <property type="component" value="Unassembled WGS sequence"/>
</dbReference>
<reference evidence="1" key="1">
    <citation type="submission" date="2024-12" db="EMBL/GenBank/DDBJ databases">
        <authorList>
            <person name="Wu N."/>
        </authorList>
    </citation>
    <scope>NUCLEOTIDE SEQUENCE</scope>
    <source>
        <strain evidence="1">P15</strain>
    </source>
</reference>
<comment type="caution">
    <text evidence="1">The sequence shown here is derived from an EMBL/GenBank/DDBJ whole genome shotgun (WGS) entry which is preliminary data.</text>
</comment>
<proteinExistence type="predicted"/>
<protein>
    <submittedName>
        <fullName evidence="1">Heptaprenyl diphosphate synthase component 1</fullName>
    </submittedName>
</protein>
<sequence>MSSFHLPELAKQYTQYDMIRLHTEVPAFPEARSRLLLAFLHESGNAGKSAESLTLAVSLVQMGIDIHEMVSMSNQVKEKKAVRSRQLKVLAGDYFSSGYYHLLSEAGEIGMVEHIAGSICEVNRLKMTLYARIRQLKLTAEEYLQQMAGIRAQLFARFDHLMKSGLGKAWQDILECFTRCELLADELDQLGNPERLRESWAFWRMREQGYGELLGQLESSADKQEQINALMQKCRIKEQLLQLLDEQVGHLYEKARRLDSDRLMQELLQIGDPFLRLVRQPPAAGGAMR</sequence>
<name>A0ACC7NQU6_9BACL</name>
<evidence type="ECO:0000313" key="2">
    <source>
        <dbReference type="Proteomes" id="UP001631969"/>
    </source>
</evidence>
<gene>
    <name evidence="1" type="ORF">ACI1P1_01465</name>
</gene>
<organism evidence="1 2">
    <name type="scientific">Paenibacillus mesotrionivorans</name>
    <dbReference type="NCBI Taxonomy" id="3160968"/>
    <lineage>
        <taxon>Bacteria</taxon>
        <taxon>Bacillati</taxon>
        <taxon>Bacillota</taxon>
        <taxon>Bacilli</taxon>
        <taxon>Bacillales</taxon>
        <taxon>Paenibacillaceae</taxon>
        <taxon>Paenibacillus</taxon>
    </lineage>
</organism>
<dbReference type="EMBL" id="JBJURJ010000001">
    <property type="protein sequence ID" value="MFM9326958.1"/>
    <property type="molecule type" value="Genomic_DNA"/>
</dbReference>
<keyword evidence="2" id="KW-1185">Reference proteome</keyword>
<accession>A0ACC7NQU6</accession>
<evidence type="ECO:0000313" key="1">
    <source>
        <dbReference type="EMBL" id="MFM9326958.1"/>
    </source>
</evidence>